<protein>
    <submittedName>
        <fullName evidence="1">Uncharacterized protein</fullName>
    </submittedName>
</protein>
<dbReference type="InterPro" id="IPR008969">
    <property type="entry name" value="CarboxyPept-like_regulatory"/>
</dbReference>
<evidence type="ECO:0000313" key="1">
    <source>
        <dbReference type="EMBL" id="PIS07221.1"/>
    </source>
</evidence>
<comment type="caution">
    <text evidence="1">The sequence shown here is derived from an EMBL/GenBank/DDBJ whole genome shotgun (WGS) entry which is preliminary data.</text>
</comment>
<dbReference type="SUPFAM" id="SSF49464">
    <property type="entry name" value="Carboxypeptidase regulatory domain-like"/>
    <property type="match status" value="1"/>
</dbReference>
<gene>
    <name evidence="1" type="ORF">COT79_00370</name>
</gene>
<dbReference type="AlphaFoldDB" id="A0A2M6RB97"/>
<dbReference type="EMBL" id="PEZX01000008">
    <property type="protein sequence ID" value="PIS07221.1"/>
    <property type="molecule type" value="Genomic_DNA"/>
</dbReference>
<evidence type="ECO:0000313" key="2">
    <source>
        <dbReference type="Proteomes" id="UP000231162"/>
    </source>
</evidence>
<organism evidence="1 2">
    <name type="scientific">Candidatus Berkelbacteria bacterium CG10_big_fil_rev_8_21_14_0_10_43_14</name>
    <dbReference type="NCBI Taxonomy" id="1974515"/>
    <lineage>
        <taxon>Bacteria</taxon>
        <taxon>Candidatus Berkelbacteria</taxon>
    </lineage>
</organism>
<dbReference type="Gene3D" id="2.60.40.1120">
    <property type="entry name" value="Carboxypeptidase-like, regulatory domain"/>
    <property type="match status" value="1"/>
</dbReference>
<reference evidence="2" key="1">
    <citation type="submission" date="2017-09" db="EMBL/GenBank/DDBJ databases">
        <title>Depth-based differentiation of microbial function through sediment-hosted aquifers and enrichment of novel symbionts in the deep terrestrial subsurface.</title>
        <authorList>
            <person name="Probst A.J."/>
            <person name="Ladd B."/>
            <person name="Jarett J.K."/>
            <person name="Geller-Mcgrath D.E."/>
            <person name="Sieber C.M.K."/>
            <person name="Emerson J.B."/>
            <person name="Anantharaman K."/>
            <person name="Thomas B.C."/>
            <person name="Malmstrom R."/>
            <person name="Stieglmeier M."/>
            <person name="Klingl A."/>
            <person name="Woyke T."/>
            <person name="Ryan C.M."/>
            <person name="Banfield J.F."/>
        </authorList>
    </citation>
    <scope>NUCLEOTIDE SEQUENCE [LARGE SCALE GENOMIC DNA]</scope>
</reference>
<name>A0A2M6RB97_9BACT</name>
<accession>A0A2M6RB97</accession>
<proteinExistence type="predicted"/>
<feature type="non-terminal residue" evidence="1">
    <location>
        <position position="1"/>
    </location>
</feature>
<sequence>IEARDDYFGGYGSGYGEVKVEVAANPVSQNQNKTILNIKVSSSVDQNYFIQDATVYINNSSTQISGRTDLVGEFSTVVGSGIYTVTIIKPGYEDGVRQITISQSSQTNTAPQKYDVTFALIPKNTGGTGRLDVTSIIEGVDPGLPIEFRAVLTGGNGITMDKVILINQQTNIINLLVPGTYQLKLHSPSSVFATHDLPKKIIINSGKITSIDIHFKQSSKQILFLKTLLENSKLTPAKYEIRDKKTNKVIYMSAYADYKEMIPFKLSKPTTLVIISHPELEPNPSISNLSALTKEITLSRSNSVTYLKFIYTSTCISSIDDIELEFPFCYLGDDAKQIMSFSDMADKTDVLNIYNSLLTIRRKLNTSTIPKTYVFSDIEGDNASAGGDKITHGTEYFNNWKYNPPYNSDVAMHEFGHLIDEQNIQNHPEWNKYFLTTKKSSNPDIFKTIIQDCLYSIPTHVCDDSNSAGHPWDNVYEYFASNFMDNNNYRDAYLNKISNITYPVQKETMQDVVKLLEAL</sequence>
<dbReference type="Proteomes" id="UP000231162">
    <property type="component" value="Unassembled WGS sequence"/>
</dbReference>